<proteinExistence type="predicted"/>
<sequence length="47" mass="5267">MPFPVLIIVRSLDLHSPGGCSTELQVIAWRLGKLGPIAGRERHFVIW</sequence>
<reference evidence="1" key="1">
    <citation type="journal article" date="2014" name="Nat. Commun.">
        <title>Multiple recent horizontal transfers of a large genomic region in cheese making fungi.</title>
        <authorList>
            <person name="Cheeseman K."/>
            <person name="Ropars J."/>
            <person name="Renault P."/>
            <person name="Dupont J."/>
            <person name="Gouzy J."/>
            <person name="Branca A."/>
            <person name="Abraham A.L."/>
            <person name="Ceppi M."/>
            <person name="Conseiller E."/>
            <person name="Debuchy R."/>
            <person name="Malagnac F."/>
            <person name="Goarin A."/>
            <person name="Silar P."/>
            <person name="Lacoste S."/>
            <person name="Sallet E."/>
            <person name="Bensimon A."/>
            <person name="Giraud T."/>
            <person name="Brygoo Y."/>
        </authorList>
    </citation>
    <scope>NUCLEOTIDE SEQUENCE [LARGE SCALE GENOMIC DNA]</scope>
    <source>
        <strain evidence="1">FM164</strain>
    </source>
</reference>
<name>W6QIS0_PENRF</name>
<organism evidence="1 2">
    <name type="scientific">Penicillium roqueforti (strain FM164)</name>
    <dbReference type="NCBI Taxonomy" id="1365484"/>
    <lineage>
        <taxon>Eukaryota</taxon>
        <taxon>Fungi</taxon>
        <taxon>Dikarya</taxon>
        <taxon>Ascomycota</taxon>
        <taxon>Pezizomycotina</taxon>
        <taxon>Eurotiomycetes</taxon>
        <taxon>Eurotiomycetidae</taxon>
        <taxon>Eurotiales</taxon>
        <taxon>Aspergillaceae</taxon>
        <taxon>Penicillium</taxon>
    </lineage>
</organism>
<keyword evidence="2" id="KW-1185">Reference proteome</keyword>
<dbReference type="EMBL" id="HG792019">
    <property type="protein sequence ID" value="CDM36713.1"/>
    <property type="molecule type" value="Genomic_DNA"/>
</dbReference>
<gene>
    <name evidence="1" type="ORF">PROQFM164_S05g000546</name>
</gene>
<evidence type="ECO:0000313" key="1">
    <source>
        <dbReference type="EMBL" id="CDM36713.1"/>
    </source>
</evidence>
<dbReference type="Proteomes" id="UP000030686">
    <property type="component" value="Unassembled WGS sequence"/>
</dbReference>
<accession>W6QIS0</accession>
<dbReference type="AlphaFoldDB" id="W6QIS0"/>
<protein>
    <submittedName>
        <fullName evidence="1">Uncharacterized protein</fullName>
    </submittedName>
</protein>
<evidence type="ECO:0000313" key="2">
    <source>
        <dbReference type="Proteomes" id="UP000030686"/>
    </source>
</evidence>